<proteinExistence type="predicted"/>
<dbReference type="STRING" id="283909.R7VHP0"/>
<evidence type="ECO:0000256" key="3">
    <source>
        <dbReference type="PIRSR" id="PIRSR637359-1"/>
    </source>
</evidence>
<feature type="active site" description="For sulfotransferase activity" evidence="3">
    <location>
        <position position="50"/>
    </location>
</feature>
<evidence type="ECO:0000256" key="4">
    <source>
        <dbReference type="PIRSR" id="PIRSR637359-2"/>
    </source>
</evidence>
<dbReference type="PANTHER" id="PTHR10605">
    <property type="entry name" value="HEPARAN SULFATE SULFOTRANSFERASE"/>
    <property type="match status" value="1"/>
</dbReference>
<dbReference type="InterPro" id="IPR027417">
    <property type="entry name" value="P-loop_NTPase"/>
</dbReference>
<gene>
    <name evidence="7" type="ORF">CAPTEDRAFT_142623</name>
</gene>
<evidence type="ECO:0000256" key="2">
    <source>
        <dbReference type="ARBA" id="ARBA00023180"/>
    </source>
</evidence>
<name>R7VHP0_CAPTE</name>
<dbReference type="InterPro" id="IPR037359">
    <property type="entry name" value="NST/OST"/>
</dbReference>
<evidence type="ECO:0000313" key="8">
    <source>
        <dbReference type="EnsemblMetazoa" id="CapteP142623"/>
    </source>
</evidence>
<evidence type="ECO:0000256" key="1">
    <source>
        <dbReference type="ARBA" id="ARBA00022679"/>
    </source>
</evidence>
<evidence type="ECO:0000256" key="5">
    <source>
        <dbReference type="PIRSR" id="PIRSR637359-3"/>
    </source>
</evidence>
<feature type="binding site" evidence="4">
    <location>
        <position position="141"/>
    </location>
    <ligand>
        <name>3'-phosphoadenylyl sulfate</name>
        <dbReference type="ChEBI" id="CHEBI:58339"/>
    </ligand>
</feature>
<sequence length="293" mass="34569">MSEELNGSDPSELVDEWFKERKFAELKAIPEDIEGRKPRLPQCILIGERKTGTTALLHFLVRHPQIKAPRKEIHFFDQNANFREGQLWYVNKMPTTNSTEVTFEKTPSYFRSSWTPERMHKMIPDVKLMLSLRDPIQRAISDFHFSIEANWSCDFDKTLHSSFDGYALNDGKINMDFPPIARSIYALSLENWFKYFDRKQFFIYDGDSFVHENPAKLLQKIEKFIGLEPYFTLKMFSYSKTRGFWCLKDPGCISFGGRPHADLEAVTRQKIKRFFHPYNQKLYDMVSHDFGWS</sequence>
<dbReference type="EMBL" id="KB293569">
    <property type="protein sequence ID" value="ELU15816.1"/>
    <property type="molecule type" value="Genomic_DNA"/>
</dbReference>
<protein>
    <recommendedName>
        <fullName evidence="6">Sulfotransferase domain-containing protein</fullName>
    </recommendedName>
</protein>
<evidence type="ECO:0000313" key="9">
    <source>
        <dbReference type="Proteomes" id="UP000014760"/>
    </source>
</evidence>
<accession>R7VHP0</accession>
<keyword evidence="1" id="KW-0808">Transferase</keyword>
<keyword evidence="5" id="KW-1015">Disulfide bond</keyword>
<feature type="disulfide bond" evidence="5">
    <location>
        <begin position="246"/>
        <end position="252"/>
    </location>
</feature>
<dbReference type="AlphaFoldDB" id="R7VHP0"/>
<dbReference type="HOGENOM" id="CLU_017703_0_0_1"/>
<reference evidence="8" key="3">
    <citation type="submission" date="2015-06" db="UniProtKB">
        <authorList>
            <consortium name="EnsemblMetazoa"/>
        </authorList>
    </citation>
    <scope>IDENTIFICATION</scope>
</reference>
<dbReference type="OrthoDB" id="411451at2759"/>
<dbReference type="Pfam" id="PF00685">
    <property type="entry name" value="Sulfotransfer_1"/>
    <property type="match status" value="1"/>
</dbReference>
<keyword evidence="9" id="KW-1185">Reference proteome</keyword>
<dbReference type="Proteomes" id="UP000014760">
    <property type="component" value="Unassembled WGS sequence"/>
</dbReference>
<feature type="binding site" evidence="4">
    <location>
        <position position="245"/>
    </location>
    <ligand>
        <name>3'-phosphoadenylyl sulfate</name>
        <dbReference type="ChEBI" id="CHEBI:58339"/>
    </ligand>
</feature>
<feature type="binding site" evidence="4">
    <location>
        <position position="133"/>
    </location>
    <ligand>
        <name>3'-phosphoadenylyl sulfate</name>
        <dbReference type="ChEBI" id="CHEBI:58339"/>
    </ligand>
</feature>
<reference evidence="9" key="1">
    <citation type="submission" date="2012-12" db="EMBL/GenBank/DDBJ databases">
        <authorList>
            <person name="Hellsten U."/>
            <person name="Grimwood J."/>
            <person name="Chapman J.A."/>
            <person name="Shapiro H."/>
            <person name="Aerts A."/>
            <person name="Otillar R.P."/>
            <person name="Terry A.Y."/>
            <person name="Boore J.L."/>
            <person name="Simakov O."/>
            <person name="Marletaz F."/>
            <person name="Cho S.-J."/>
            <person name="Edsinger-Gonzales E."/>
            <person name="Havlak P."/>
            <person name="Kuo D.-H."/>
            <person name="Larsson T."/>
            <person name="Lv J."/>
            <person name="Arendt D."/>
            <person name="Savage R."/>
            <person name="Osoegawa K."/>
            <person name="de Jong P."/>
            <person name="Lindberg D.R."/>
            <person name="Seaver E.C."/>
            <person name="Weisblat D.A."/>
            <person name="Putnam N.H."/>
            <person name="Grigoriev I.V."/>
            <person name="Rokhsar D.S."/>
        </authorList>
    </citation>
    <scope>NUCLEOTIDE SEQUENCE</scope>
    <source>
        <strain evidence="9">I ESC-2004</strain>
    </source>
</reference>
<dbReference type="GO" id="GO:0008467">
    <property type="term" value="F:[heparan sulfate]-glucosamine 3-sulfotransferase activity"/>
    <property type="evidence" value="ECO:0007669"/>
    <property type="project" value="TreeGrafter"/>
</dbReference>
<dbReference type="SUPFAM" id="SSF52540">
    <property type="entry name" value="P-loop containing nucleoside triphosphate hydrolases"/>
    <property type="match status" value="1"/>
</dbReference>
<reference evidence="7 9" key="2">
    <citation type="journal article" date="2013" name="Nature">
        <title>Insights into bilaterian evolution from three spiralian genomes.</title>
        <authorList>
            <person name="Simakov O."/>
            <person name="Marletaz F."/>
            <person name="Cho S.J."/>
            <person name="Edsinger-Gonzales E."/>
            <person name="Havlak P."/>
            <person name="Hellsten U."/>
            <person name="Kuo D.H."/>
            <person name="Larsson T."/>
            <person name="Lv J."/>
            <person name="Arendt D."/>
            <person name="Savage R."/>
            <person name="Osoegawa K."/>
            <person name="de Jong P."/>
            <person name="Grimwood J."/>
            <person name="Chapman J.A."/>
            <person name="Shapiro H."/>
            <person name="Aerts A."/>
            <person name="Otillar R.P."/>
            <person name="Terry A.Y."/>
            <person name="Boore J.L."/>
            <person name="Grigoriev I.V."/>
            <person name="Lindberg D.R."/>
            <person name="Seaver E.C."/>
            <person name="Weisblat D.A."/>
            <person name="Putnam N.H."/>
            <person name="Rokhsar D.S."/>
        </authorList>
    </citation>
    <scope>NUCLEOTIDE SEQUENCE</scope>
    <source>
        <strain evidence="7 9">I ESC-2004</strain>
    </source>
</reference>
<organism evidence="7">
    <name type="scientific">Capitella teleta</name>
    <name type="common">Polychaete worm</name>
    <dbReference type="NCBI Taxonomy" id="283909"/>
    <lineage>
        <taxon>Eukaryota</taxon>
        <taxon>Metazoa</taxon>
        <taxon>Spiralia</taxon>
        <taxon>Lophotrochozoa</taxon>
        <taxon>Annelida</taxon>
        <taxon>Polychaeta</taxon>
        <taxon>Sedentaria</taxon>
        <taxon>Scolecida</taxon>
        <taxon>Capitellidae</taxon>
        <taxon>Capitella</taxon>
    </lineage>
</organism>
<dbReference type="InterPro" id="IPR000863">
    <property type="entry name" value="Sulfotransferase_dom"/>
</dbReference>
<dbReference type="EnsemblMetazoa" id="CapteT142623">
    <property type="protein sequence ID" value="CapteP142623"/>
    <property type="gene ID" value="CapteG142623"/>
</dbReference>
<keyword evidence="2" id="KW-0325">Glycoprotein</keyword>
<evidence type="ECO:0000259" key="6">
    <source>
        <dbReference type="Pfam" id="PF00685"/>
    </source>
</evidence>
<dbReference type="OMA" id="HKDHRAN"/>
<dbReference type="PANTHER" id="PTHR10605:SF72">
    <property type="entry name" value="HEPARAN SULFATE 3-O SULFOTRANSFERASE-B, ISOFORM A"/>
    <property type="match status" value="1"/>
</dbReference>
<dbReference type="Gene3D" id="3.40.50.300">
    <property type="entry name" value="P-loop containing nucleotide triphosphate hydrolases"/>
    <property type="match status" value="1"/>
</dbReference>
<feature type="domain" description="Sulfotransferase" evidence="6">
    <location>
        <begin position="41"/>
        <end position="249"/>
    </location>
</feature>
<dbReference type="EMBL" id="AMQN01004461">
    <property type="status" value="NOT_ANNOTATED_CDS"/>
    <property type="molecule type" value="Genomic_DNA"/>
</dbReference>
<evidence type="ECO:0000313" key="7">
    <source>
        <dbReference type="EMBL" id="ELU15816.1"/>
    </source>
</evidence>